<gene>
    <name evidence="7" type="ORF">OFUS_LOCUS3552</name>
</gene>
<dbReference type="OrthoDB" id="10039931at2759"/>
<evidence type="ECO:0000256" key="2">
    <source>
        <dbReference type="ARBA" id="ARBA00022723"/>
    </source>
</evidence>
<keyword evidence="8" id="KW-1185">Reference proteome</keyword>
<dbReference type="GO" id="GO:0005634">
    <property type="term" value="C:nucleus"/>
    <property type="evidence" value="ECO:0007669"/>
    <property type="project" value="UniProtKB-SubCell"/>
</dbReference>
<dbReference type="GO" id="GO:0010468">
    <property type="term" value="P:regulation of gene expression"/>
    <property type="evidence" value="ECO:0007669"/>
    <property type="project" value="TreeGrafter"/>
</dbReference>
<dbReference type="InterPro" id="IPR013087">
    <property type="entry name" value="Znf_C2H2_type"/>
</dbReference>
<dbReference type="PANTHER" id="PTHR16515">
    <property type="entry name" value="PR DOMAIN ZINC FINGER PROTEIN"/>
    <property type="match status" value="1"/>
</dbReference>
<reference evidence="7" key="1">
    <citation type="submission" date="2022-03" db="EMBL/GenBank/DDBJ databases">
        <authorList>
            <person name="Martin C."/>
        </authorList>
    </citation>
    <scope>NUCLEOTIDE SEQUENCE</scope>
</reference>
<proteinExistence type="predicted"/>
<name>A0A8J1XKX0_OWEFU</name>
<keyword evidence="4" id="KW-0863">Zinc-finger</keyword>
<protein>
    <submittedName>
        <fullName evidence="7">Uncharacterized protein</fullName>
    </submittedName>
</protein>
<evidence type="ECO:0000256" key="4">
    <source>
        <dbReference type="ARBA" id="ARBA00022771"/>
    </source>
</evidence>
<dbReference type="AlphaFoldDB" id="A0A8J1XKX0"/>
<dbReference type="GO" id="GO:0008270">
    <property type="term" value="F:zinc ion binding"/>
    <property type="evidence" value="ECO:0007669"/>
    <property type="project" value="UniProtKB-KW"/>
</dbReference>
<organism evidence="7 8">
    <name type="scientific">Owenia fusiformis</name>
    <name type="common">Polychaete worm</name>
    <dbReference type="NCBI Taxonomy" id="6347"/>
    <lineage>
        <taxon>Eukaryota</taxon>
        <taxon>Metazoa</taxon>
        <taxon>Spiralia</taxon>
        <taxon>Lophotrochozoa</taxon>
        <taxon>Annelida</taxon>
        <taxon>Polychaeta</taxon>
        <taxon>Sedentaria</taxon>
        <taxon>Canalipalpata</taxon>
        <taxon>Sabellida</taxon>
        <taxon>Oweniida</taxon>
        <taxon>Oweniidae</taxon>
        <taxon>Owenia</taxon>
    </lineage>
</organism>
<dbReference type="InterPro" id="IPR036236">
    <property type="entry name" value="Znf_C2H2_sf"/>
</dbReference>
<keyword evidence="3" id="KW-0677">Repeat</keyword>
<dbReference type="Proteomes" id="UP000749559">
    <property type="component" value="Unassembled WGS sequence"/>
</dbReference>
<dbReference type="PROSITE" id="PS00028">
    <property type="entry name" value="ZINC_FINGER_C2H2_1"/>
    <property type="match status" value="2"/>
</dbReference>
<dbReference type="PROSITE" id="PS50157">
    <property type="entry name" value="ZINC_FINGER_C2H2_2"/>
    <property type="match status" value="2"/>
</dbReference>
<comment type="subcellular location">
    <subcellularLocation>
        <location evidence="1">Nucleus</location>
    </subcellularLocation>
</comment>
<dbReference type="Gene3D" id="3.30.160.60">
    <property type="entry name" value="Classic Zinc Finger"/>
    <property type="match status" value="2"/>
</dbReference>
<evidence type="ECO:0000256" key="1">
    <source>
        <dbReference type="ARBA" id="ARBA00004123"/>
    </source>
</evidence>
<dbReference type="EMBL" id="CAIIXF020000002">
    <property type="protein sequence ID" value="CAH1776373.1"/>
    <property type="molecule type" value="Genomic_DNA"/>
</dbReference>
<accession>A0A8J1XKX0</accession>
<keyword evidence="5" id="KW-0862">Zinc</keyword>
<dbReference type="FunFam" id="3.30.160.60:FF:000065">
    <property type="entry name" value="B-cell CLL/lymphoma 6, member B"/>
    <property type="match status" value="1"/>
</dbReference>
<sequence length="158" mass="18107">MLPHGINTSRKNNNLHFSFFPDKLPEGLTEQASAHNMQAITDVPGVTELQYINIPSYKYPKANDMTCIPQGMVFEGVDLSQFSGRQEDIELKPRQRTRRHTAKTYACEVCRKMYSTRQSLNVHMNIHTGQKPFKCDICETGFAHPYMLALHKQQHSVP</sequence>
<dbReference type="FunFam" id="3.30.160.60:FF:000870">
    <property type="entry name" value="zinc finger protein 197 isoform X1"/>
    <property type="match status" value="1"/>
</dbReference>
<keyword evidence="6" id="KW-0539">Nucleus</keyword>
<dbReference type="SUPFAM" id="SSF57667">
    <property type="entry name" value="beta-beta-alpha zinc fingers"/>
    <property type="match status" value="1"/>
</dbReference>
<dbReference type="SMART" id="SM00355">
    <property type="entry name" value="ZnF_C2H2"/>
    <property type="match status" value="2"/>
</dbReference>
<dbReference type="PANTHER" id="PTHR16515:SF49">
    <property type="entry name" value="GASTRULA ZINC FINGER PROTEIN XLCGF49.1-LIKE-RELATED"/>
    <property type="match status" value="1"/>
</dbReference>
<evidence type="ECO:0000313" key="8">
    <source>
        <dbReference type="Proteomes" id="UP000749559"/>
    </source>
</evidence>
<dbReference type="Pfam" id="PF00096">
    <property type="entry name" value="zf-C2H2"/>
    <property type="match status" value="2"/>
</dbReference>
<evidence type="ECO:0000256" key="6">
    <source>
        <dbReference type="ARBA" id="ARBA00023242"/>
    </source>
</evidence>
<evidence type="ECO:0000313" key="7">
    <source>
        <dbReference type="EMBL" id="CAH1776373.1"/>
    </source>
</evidence>
<dbReference type="InterPro" id="IPR050331">
    <property type="entry name" value="Zinc_finger"/>
</dbReference>
<evidence type="ECO:0000256" key="5">
    <source>
        <dbReference type="ARBA" id="ARBA00022833"/>
    </source>
</evidence>
<comment type="caution">
    <text evidence="7">The sequence shown here is derived from an EMBL/GenBank/DDBJ whole genome shotgun (WGS) entry which is preliminary data.</text>
</comment>
<evidence type="ECO:0000256" key="3">
    <source>
        <dbReference type="ARBA" id="ARBA00022737"/>
    </source>
</evidence>
<keyword evidence="2" id="KW-0479">Metal-binding</keyword>